<dbReference type="Gene3D" id="3.40.50.300">
    <property type="entry name" value="P-loop containing nucleotide triphosphate hydrolases"/>
    <property type="match status" value="1"/>
</dbReference>
<keyword evidence="2" id="KW-0547">Nucleotide-binding</keyword>
<organism evidence="4 5">
    <name type="scientific">Candida verbasci</name>
    <dbReference type="NCBI Taxonomy" id="1227364"/>
    <lineage>
        <taxon>Eukaryota</taxon>
        <taxon>Fungi</taxon>
        <taxon>Dikarya</taxon>
        <taxon>Ascomycota</taxon>
        <taxon>Saccharomycotina</taxon>
        <taxon>Pichiomycetes</taxon>
        <taxon>Debaryomycetaceae</taxon>
        <taxon>Candida/Lodderomyces clade</taxon>
        <taxon>Candida</taxon>
    </lineage>
</organism>
<comment type="similarity">
    <text evidence="1">Belongs to the AFG1 ATPase family.</text>
</comment>
<dbReference type="NCBIfam" id="NF040713">
    <property type="entry name" value="ZapE"/>
    <property type="match status" value="1"/>
</dbReference>
<protein>
    <recommendedName>
        <fullName evidence="6">Protein AFG1</fullName>
    </recommendedName>
</protein>
<keyword evidence="5" id="KW-1185">Reference proteome</keyword>
<evidence type="ECO:0008006" key="6">
    <source>
        <dbReference type="Google" id="ProtNLM"/>
    </source>
</evidence>
<evidence type="ECO:0000256" key="2">
    <source>
        <dbReference type="ARBA" id="ARBA00022741"/>
    </source>
</evidence>
<keyword evidence="3" id="KW-0067">ATP-binding</keyword>
<dbReference type="EMBL" id="CANTUO010000004">
    <property type="protein sequence ID" value="CAI5759365.1"/>
    <property type="molecule type" value="Genomic_DNA"/>
</dbReference>
<dbReference type="GO" id="GO:0016887">
    <property type="term" value="F:ATP hydrolysis activity"/>
    <property type="evidence" value="ECO:0007669"/>
    <property type="project" value="InterPro"/>
</dbReference>
<comment type="caution">
    <text evidence="4">The sequence shown here is derived from an EMBL/GenBank/DDBJ whole genome shotgun (WGS) entry which is preliminary data.</text>
</comment>
<dbReference type="InterPro" id="IPR005654">
    <property type="entry name" value="ATPase_AFG1-like"/>
</dbReference>
<dbReference type="Pfam" id="PF03969">
    <property type="entry name" value="AFG1_ATPase"/>
    <property type="match status" value="1"/>
</dbReference>
<dbReference type="PANTHER" id="PTHR12169:SF6">
    <property type="entry name" value="AFG1-LIKE ATPASE"/>
    <property type="match status" value="1"/>
</dbReference>
<gene>
    <name evidence="4" type="ORF">CANVERA_P3878</name>
</gene>
<name>A0A9W4TY78_9ASCO</name>
<evidence type="ECO:0000256" key="1">
    <source>
        <dbReference type="ARBA" id="ARBA00010322"/>
    </source>
</evidence>
<evidence type="ECO:0000256" key="3">
    <source>
        <dbReference type="ARBA" id="ARBA00022840"/>
    </source>
</evidence>
<dbReference type="Proteomes" id="UP001152885">
    <property type="component" value="Unassembled WGS sequence"/>
</dbReference>
<dbReference type="AlphaFoldDB" id="A0A9W4TY78"/>
<dbReference type="GO" id="GO:0005739">
    <property type="term" value="C:mitochondrion"/>
    <property type="evidence" value="ECO:0007669"/>
    <property type="project" value="TreeGrafter"/>
</dbReference>
<evidence type="ECO:0000313" key="4">
    <source>
        <dbReference type="EMBL" id="CAI5759365.1"/>
    </source>
</evidence>
<sequence>MKKYYIFKRLLHATTTKFNNNLLTPLKLYNLRVEQGKLKDDKYQRKIISSLSTLHEKLSHYTPPEIETPTIDSLKPKIGISKIFNSFFGNNGEQSKVNEEELLTVDNEVKGVYLYGDVGCGKTMLMDLFYKTVPPNLAKSRLHFHQFMQNLHKRSHTLKIQYGGDVDVIPILASEIAQSSTVLCFDEFQVTDVADAMLLRRLMTLLLSPNYGVILFATSNRAPDDLYLNGIQRVSFIPCIKLIKKQTRVIYLNSPTDYRKVPKPISSVYYHPKPGVKWNSKINQANCKKHVEQWYDYFNQTNKNQEILQNFTLEVWGRKLKVPKCSPNKVAQFTFHELCGVPMAAGDYLTLASHFQSFIITDIPYLSLDVRDQVRRFITFLDAVYDSHDRLAVTAVTNFQDLFVEPEDLKKDNYKLYKHQDKTGVENTFEDDELVLKHGFDKKIAKKAAMFADDEEKFAFARALSRLSQMSTTEWIENVKDE</sequence>
<dbReference type="InterPro" id="IPR027417">
    <property type="entry name" value="P-loop_NTPase"/>
</dbReference>
<accession>A0A9W4TY78</accession>
<dbReference type="GO" id="GO:0005524">
    <property type="term" value="F:ATP binding"/>
    <property type="evidence" value="ECO:0007669"/>
    <property type="project" value="UniProtKB-KW"/>
</dbReference>
<dbReference type="SUPFAM" id="SSF52540">
    <property type="entry name" value="P-loop containing nucleoside triphosphate hydrolases"/>
    <property type="match status" value="1"/>
</dbReference>
<dbReference type="OrthoDB" id="548867at2759"/>
<dbReference type="GO" id="GO:0006515">
    <property type="term" value="P:protein quality control for misfolded or incompletely synthesized proteins"/>
    <property type="evidence" value="ECO:0007669"/>
    <property type="project" value="TreeGrafter"/>
</dbReference>
<evidence type="ECO:0000313" key="5">
    <source>
        <dbReference type="Proteomes" id="UP001152885"/>
    </source>
</evidence>
<proteinExistence type="inferred from homology"/>
<dbReference type="PANTHER" id="PTHR12169">
    <property type="entry name" value="ATPASE N2B"/>
    <property type="match status" value="1"/>
</dbReference>
<reference evidence="4" key="1">
    <citation type="submission" date="2022-12" db="EMBL/GenBank/DDBJ databases">
        <authorList>
            <person name="Brejova B."/>
        </authorList>
    </citation>
    <scope>NUCLEOTIDE SEQUENCE</scope>
</reference>